<sequence>MTEYRASVRSLLKDRLLDAAYALVTGNGWDRLRMSHIATTAGVSRQTVYTEFGAKDAIGQALVMREVERFLEGVAENLDAHRADARAAFTAAVAYTLVAAADNPLLKAILTSARGGDEALLAHLTTRSEPLIDSATAMLDAYSADAWPQVAAADREMAVEAAVRLTVSHIVQPVAAPDTTAARIALAVVRIARLPEA</sequence>
<dbReference type="Proteomes" id="UP000272400">
    <property type="component" value="Unassembled WGS sequence"/>
</dbReference>
<dbReference type="Gene3D" id="1.10.357.10">
    <property type="entry name" value="Tetracycline Repressor, domain 2"/>
    <property type="match status" value="1"/>
</dbReference>
<dbReference type="SUPFAM" id="SSF46689">
    <property type="entry name" value="Homeodomain-like"/>
    <property type="match status" value="1"/>
</dbReference>
<protein>
    <submittedName>
        <fullName evidence="4">TetR family transcriptional regulator</fullName>
    </submittedName>
</protein>
<dbReference type="InterPro" id="IPR009057">
    <property type="entry name" value="Homeodomain-like_sf"/>
</dbReference>
<dbReference type="RefSeq" id="WP_123666274.1">
    <property type="nucleotide sequence ID" value="NZ_RJKE01000001.1"/>
</dbReference>
<name>A0A3N1D073_9ACTN</name>
<gene>
    <name evidence="4" type="ORF">EDD29_4504</name>
</gene>
<keyword evidence="5" id="KW-1185">Reference proteome</keyword>
<organism evidence="4 5">
    <name type="scientific">Actinocorallia herbida</name>
    <dbReference type="NCBI Taxonomy" id="58109"/>
    <lineage>
        <taxon>Bacteria</taxon>
        <taxon>Bacillati</taxon>
        <taxon>Actinomycetota</taxon>
        <taxon>Actinomycetes</taxon>
        <taxon>Streptosporangiales</taxon>
        <taxon>Thermomonosporaceae</taxon>
        <taxon>Actinocorallia</taxon>
    </lineage>
</organism>
<dbReference type="GO" id="GO:0003700">
    <property type="term" value="F:DNA-binding transcription factor activity"/>
    <property type="evidence" value="ECO:0007669"/>
    <property type="project" value="TreeGrafter"/>
</dbReference>
<dbReference type="PANTHER" id="PTHR30055">
    <property type="entry name" value="HTH-TYPE TRANSCRIPTIONAL REGULATOR RUTR"/>
    <property type="match status" value="1"/>
</dbReference>
<dbReference type="InterPro" id="IPR001647">
    <property type="entry name" value="HTH_TetR"/>
</dbReference>
<evidence type="ECO:0000256" key="2">
    <source>
        <dbReference type="PROSITE-ProRule" id="PRU00335"/>
    </source>
</evidence>
<dbReference type="EMBL" id="RJKE01000001">
    <property type="protein sequence ID" value="ROO86920.1"/>
    <property type="molecule type" value="Genomic_DNA"/>
</dbReference>
<reference evidence="4 5" key="1">
    <citation type="submission" date="2018-11" db="EMBL/GenBank/DDBJ databases">
        <title>Sequencing the genomes of 1000 actinobacteria strains.</title>
        <authorList>
            <person name="Klenk H.-P."/>
        </authorList>
    </citation>
    <scope>NUCLEOTIDE SEQUENCE [LARGE SCALE GENOMIC DNA]</scope>
    <source>
        <strain evidence="4 5">DSM 44254</strain>
    </source>
</reference>
<dbReference type="InterPro" id="IPR050109">
    <property type="entry name" value="HTH-type_TetR-like_transc_reg"/>
</dbReference>
<feature type="DNA-binding region" description="H-T-H motif" evidence="2">
    <location>
        <begin position="33"/>
        <end position="52"/>
    </location>
</feature>
<dbReference type="PANTHER" id="PTHR30055:SF146">
    <property type="entry name" value="HTH-TYPE TRANSCRIPTIONAL DUAL REGULATOR CECR"/>
    <property type="match status" value="1"/>
</dbReference>
<evidence type="ECO:0000313" key="5">
    <source>
        <dbReference type="Proteomes" id="UP000272400"/>
    </source>
</evidence>
<dbReference type="OrthoDB" id="4371863at2"/>
<dbReference type="Pfam" id="PF00440">
    <property type="entry name" value="TetR_N"/>
    <property type="match status" value="1"/>
</dbReference>
<proteinExistence type="predicted"/>
<evidence type="ECO:0000256" key="1">
    <source>
        <dbReference type="ARBA" id="ARBA00023125"/>
    </source>
</evidence>
<feature type="domain" description="HTH tetR-type" evidence="3">
    <location>
        <begin position="10"/>
        <end position="70"/>
    </location>
</feature>
<comment type="caution">
    <text evidence="4">The sequence shown here is derived from an EMBL/GenBank/DDBJ whole genome shotgun (WGS) entry which is preliminary data.</text>
</comment>
<dbReference type="GO" id="GO:0000976">
    <property type="term" value="F:transcription cis-regulatory region binding"/>
    <property type="evidence" value="ECO:0007669"/>
    <property type="project" value="TreeGrafter"/>
</dbReference>
<dbReference type="PROSITE" id="PS50977">
    <property type="entry name" value="HTH_TETR_2"/>
    <property type="match status" value="1"/>
</dbReference>
<dbReference type="InterPro" id="IPR040611">
    <property type="entry name" value="AlkX_C"/>
</dbReference>
<dbReference type="AlphaFoldDB" id="A0A3N1D073"/>
<keyword evidence="1 2" id="KW-0238">DNA-binding</keyword>
<dbReference type="PRINTS" id="PR00455">
    <property type="entry name" value="HTHTETR"/>
</dbReference>
<evidence type="ECO:0000313" key="4">
    <source>
        <dbReference type="EMBL" id="ROO86920.1"/>
    </source>
</evidence>
<evidence type="ECO:0000259" key="3">
    <source>
        <dbReference type="PROSITE" id="PS50977"/>
    </source>
</evidence>
<dbReference type="Pfam" id="PF18556">
    <property type="entry name" value="TetR_C_35"/>
    <property type="match status" value="1"/>
</dbReference>
<accession>A0A3N1D073</accession>